<sequence>MRLIDRSDIQLWATKIDSKGYLPVLMSRLVKAVTPISTFSEFPSGSAANVGGWDGIVNCQEDCGFVPKGISLWEFGTEASVNKKAEEDYTKRSVDPLGHDPNGSTFVFVTPRFWRDKEKFRKEKLADNIWADIKVYDSRNLEEWLEDATAVSRWFSQELGKVPNDGVITTDEFWKEWAYGPRVELSPAIVTTGRERELQQLLEFLSSDANIKGVKASTKDEAIAFIIASAKQFEKQHYDRFFSKTLVIDKEHSFRTLRANRNKLNLIAKFEDVKILYAGVVDGHHVLVPLGADDTFNNEVILLPDPPRDGQVMELTNIGIPEEESRMLSLDSGRNLTVLKRLLKFPQNRIEWLESGNVEELIPALLIGRWNEANPGDIEIIEMLSDIDYSEYQSRLYKWRDVAESPIIQIGSTWRLTSPLDAWSNIGGLVNPNLYRKLKEAVLQVLKSNDPGEFNASSEFNFGFRPPKKFSRWSREGLLQSLILIGLYGDGLKLAIAPNAQQWVDQIIDSLFDKADKQLWISVDHELPLIAEASPTVFLERTNQSLLSKDKEIMAMFSGKAGLFMESSHHTGLLWALEELAWMPEYFFDSVVTLAQIAKLKPKINILNQPINSLKEIFKSWHFQTFANFDERMTALQAVIDVDFETGWTLLLSMLPAIHGVAYPTHSLRWRLLGKRSELDYTYDETYKTHSFVIDLIIKNFNGSEEDLADLIDRSDKLSPSDRQRLLDFVGSMVNNIESPNNLVWNELGKTLSQHRSYPTADWTLQEGELKQYEELYKLFEPADAMIKYIWLFNEQWPEFPEGIKARNSESVEHRTQKIRQHRLEAATVIIDEYGIDKIKELGTSVKETWILGQTLASLPMLELADEDLSFFLNNGEGPLKVIQGYFSAKASQSPPQWSLDIIQQLSARGLSHAELIKILLILDQNTEIWSYLENDPELASQYWKSIQPFFYRMSDEDKQTGLTYLLQYNRFFTALDEATNYIEHLPTPLIVELLTKAATEKAEDDHQPLGYEIGRIFEALYNREDIDKATLIKLEWLYIEILDQYRSGQSPQLIQAELLKDPEFFIEIIKWVYLPRNRDGDKSKTSELTTDQLISRATRAYRLLREIKKVPGMKEDKSLDAEFLSTWVTKVRELAAEADRVEVTDSQIGQILAQYPEDGKSIWPPEPIAKLIEEINTESLKSGFSSATFNKRGSSTRGPFDGGDIERHHAEYFERLSANYRIKFPNLAMIFTNLAKDYRQEAKYMDDQASRDRLDY</sequence>
<gene>
    <name evidence="1" type="ORF">EKH83_16935</name>
</gene>
<evidence type="ECO:0000313" key="2">
    <source>
        <dbReference type="Proteomes" id="UP000290848"/>
    </source>
</evidence>
<name>A0A4Q0M4W8_9SPHI</name>
<dbReference type="AlphaFoldDB" id="A0A4Q0M4W8"/>
<accession>A0A4Q0M4W8</accession>
<proteinExistence type="predicted"/>
<evidence type="ECO:0000313" key="1">
    <source>
        <dbReference type="EMBL" id="RXF67964.1"/>
    </source>
</evidence>
<dbReference type="RefSeq" id="WP_128770652.1">
    <property type="nucleotide sequence ID" value="NZ_RXOC01000013.1"/>
</dbReference>
<dbReference type="Proteomes" id="UP000290848">
    <property type="component" value="Unassembled WGS sequence"/>
</dbReference>
<protein>
    <submittedName>
        <fullName evidence="1">Uncharacterized protein</fullName>
    </submittedName>
</protein>
<dbReference type="EMBL" id="RXOC01000013">
    <property type="protein sequence ID" value="RXF67964.1"/>
    <property type="molecule type" value="Genomic_DNA"/>
</dbReference>
<reference evidence="1 2" key="1">
    <citation type="submission" date="2018-12" db="EMBL/GenBank/DDBJ databases">
        <title>The Draft Genome Sequence of the Soil Bacterium Pedobacter tournemirensis R1.</title>
        <authorList>
            <person name="He J."/>
        </authorList>
    </citation>
    <scope>NUCLEOTIDE SEQUENCE [LARGE SCALE GENOMIC DNA]</scope>
    <source>
        <strain evidence="1 2">R1</strain>
    </source>
</reference>
<comment type="caution">
    <text evidence="1">The sequence shown here is derived from an EMBL/GenBank/DDBJ whole genome shotgun (WGS) entry which is preliminary data.</text>
</comment>
<organism evidence="1 2">
    <name type="scientific">Arcticibacter tournemirensis</name>
    <dbReference type="NCBI Taxonomy" id="699437"/>
    <lineage>
        <taxon>Bacteria</taxon>
        <taxon>Pseudomonadati</taxon>
        <taxon>Bacteroidota</taxon>
        <taxon>Sphingobacteriia</taxon>
        <taxon>Sphingobacteriales</taxon>
        <taxon>Sphingobacteriaceae</taxon>
        <taxon>Arcticibacter</taxon>
    </lineage>
</organism>